<dbReference type="GO" id="GO:0004312">
    <property type="term" value="F:fatty acid synthase activity"/>
    <property type="evidence" value="ECO:0007669"/>
    <property type="project" value="TreeGrafter"/>
</dbReference>
<evidence type="ECO:0000256" key="4">
    <source>
        <dbReference type="ARBA" id="ARBA00054155"/>
    </source>
</evidence>
<dbReference type="PROSITE" id="PS50075">
    <property type="entry name" value="CARRIER"/>
    <property type="match status" value="1"/>
</dbReference>
<dbReference type="Pfam" id="PF00550">
    <property type="entry name" value="PP-binding"/>
    <property type="match status" value="1"/>
</dbReference>
<dbReference type="InterPro" id="IPR006162">
    <property type="entry name" value="Ppantetheine_attach_site"/>
</dbReference>
<dbReference type="InterPro" id="IPR049900">
    <property type="entry name" value="PKS_mFAS_DH"/>
</dbReference>
<dbReference type="InterPro" id="IPR016035">
    <property type="entry name" value="Acyl_Trfase/lysoPLipase"/>
</dbReference>
<comment type="function">
    <text evidence="4">Involved in production of the polyketide antibiotic thailandamide.</text>
</comment>
<feature type="domain" description="PKS/mFAS DH" evidence="9">
    <location>
        <begin position="946"/>
        <end position="1246"/>
    </location>
</feature>
<dbReference type="FunFam" id="3.40.47.10:FF:000019">
    <property type="entry name" value="Polyketide synthase type I"/>
    <property type="match status" value="1"/>
</dbReference>
<dbReference type="GO" id="GO:0071770">
    <property type="term" value="P:DIM/DIP cell wall layer assembly"/>
    <property type="evidence" value="ECO:0007669"/>
    <property type="project" value="TreeGrafter"/>
</dbReference>
<dbReference type="PROSITE" id="PS52004">
    <property type="entry name" value="KS3_2"/>
    <property type="match status" value="1"/>
</dbReference>
<dbReference type="PROSITE" id="PS52019">
    <property type="entry name" value="PKS_MFAS_DH"/>
    <property type="match status" value="1"/>
</dbReference>
<evidence type="ECO:0000259" key="8">
    <source>
        <dbReference type="PROSITE" id="PS52004"/>
    </source>
</evidence>
<dbReference type="InterPro" id="IPR018201">
    <property type="entry name" value="Ketoacyl_synth_AS"/>
</dbReference>
<dbReference type="EMBL" id="CP012672">
    <property type="protein sequence ID" value="AUX31436.1"/>
    <property type="molecule type" value="Genomic_DNA"/>
</dbReference>
<feature type="compositionally biased region" description="Low complexity" evidence="6">
    <location>
        <begin position="931"/>
        <end position="950"/>
    </location>
</feature>
<dbReference type="InterPro" id="IPR016036">
    <property type="entry name" value="Malonyl_transacylase_ACP-bd"/>
</dbReference>
<dbReference type="SMART" id="SM01294">
    <property type="entry name" value="PKS_PP_betabranch"/>
    <property type="match status" value="1"/>
</dbReference>
<evidence type="ECO:0000256" key="5">
    <source>
        <dbReference type="PROSITE-ProRule" id="PRU01363"/>
    </source>
</evidence>
<evidence type="ECO:0000313" key="11">
    <source>
        <dbReference type="Proteomes" id="UP000295497"/>
    </source>
</evidence>
<feature type="compositionally biased region" description="Low complexity" evidence="6">
    <location>
        <begin position="1866"/>
        <end position="1877"/>
    </location>
</feature>
<evidence type="ECO:0000256" key="1">
    <source>
        <dbReference type="ARBA" id="ARBA00022450"/>
    </source>
</evidence>
<dbReference type="Gene3D" id="3.10.129.110">
    <property type="entry name" value="Polyketide synthase dehydratase"/>
    <property type="match status" value="1"/>
</dbReference>
<dbReference type="SUPFAM" id="SSF51735">
    <property type="entry name" value="NAD(P)-binding Rossmann-fold domains"/>
    <property type="match status" value="2"/>
</dbReference>
<dbReference type="SUPFAM" id="SSF53901">
    <property type="entry name" value="Thiolase-like"/>
    <property type="match status" value="1"/>
</dbReference>
<dbReference type="SMART" id="SM00825">
    <property type="entry name" value="PKS_KS"/>
    <property type="match status" value="1"/>
</dbReference>
<feature type="domain" description="Carrier" evidence="7">
    <location>
        <begin position="1778"/>
        <end position="1855"/>
    </location>
</feature>
<dbReference type="GO" id="GO:0004315">
    <property type="term" value="F:3-oxoacyl-[acyl-carrier-protein] synthase activity"/>
    <property type="evidence" value="ECO:0007669"/>
    <property type="project" value="InterPro"/>
</dbReference>
<dbReference type="CDD" id="cd08955">
    <property type="entry name" value="KR_2_FAS_SDR_x"/>
    <property type="match status" value="1"/>
</dbReference>
<dbReference type="FunFam" id="3.40.366.10:FF:000002">
    <property type="entry name" value="Probable polyketide synthase 2"/>
    <property type="match status" value="1"/>
</dbReference>
<dbReference type="PANTHER" id="PTHR43775">
    <property type="entry name" value="FATTY ACID SYNTHASE"/>
    <property type="match status" value="1"/>
</dbReference>
<name>A0A4P2QNC7_SORCE</name>
<dbReference type="InterPro" id="IPR014030">
    <property type="entry name" value="Ketoacyl_synth_N"/>
</dbReference>
<protein>
    <submittedName>
        <fullName evidence="10">Polyketide synthase</fullName>
    </submittedName>
</protein>
<keyword evidence="2" id="KW-0597">Phosphoprotein</keyword>
<evidence type="ECO:0000256" key="3">
    <source>
        <dbReference type="ARBA" id="ARBA00022679"/>
    </source>
</evidence>
<feature type="active site" description="Proton donor; for dehydratase activity" evidence="5">
    <location>
        <position position="1159"/>
    </location>
</feature>
<dbReference type="Gene3D" id="3.40.366.10">
    <property type="entry name" value="Malonyl-Coenzyme A Acyl Carrier Protein, domain 2"/>
    <property type="match status" value="1"/>
</dbReference>
<dbReference type="InterPro" id="IPR049551">
    <property type="entry name" value="PKS_DH_C"/>
</dbReference>
<dbReference type="InterPro" id="IPR057326">
    <property type="entry name" value="KR_dom"/>
</dbReference>
<accession>A0A4P2QNC7</accession>
<dbReference type="Pfam" id="PF21089">
    <property type="entry name" value="PKS_DH_N"/>
    <property type="match status" value="1"/>
</dbReference>
<dbReference type="GO" id="GO:0005886">
    <property type="term" value="C:plasma membrane"/>
    <property type="evidence" value="ECO:0007669"/>
    <property type="project" value="TreeGrafter"/>
</dbReference>
<dbReference type="Pfam" id="PF08659">
    <property type="entry name" value="KR"/>
    <property type="match status" value="1"/>
</dbReference>
<dbReference type="PROSITE" id="PS00606">
    <property type="entry name" value="KS3_1"/>
    <property type="match status" value="1"/>
</dbReference>
<dbReference type="Proteomes" id="UP000295497">
    <property type="component" value="Chromosome"/>
</dbReference>
<feature type="region of interest" description="C-terminal hotdog fold" evidence="5">
    <location>
        <begin position="1098"/>
        <end position="1246"/>
    </location>
</feature>
<dbReference type="Gene3D" id="3.30.70.3290">
    <property type="match status" value="1"/>
</dbReference>
<feature type="active site" description="Proton acceptor; for dehydratase activity" evidence="5">
    <location>
        <position position="979"/>
    </location>
</feature>
<dbReference type="Pfam" id="PF14765">
    <property type="entry name" value="PS-DH"/>
    <property type="match status" value="1"/>
</dbReference>
<dbReference type="InterPro" id="IPR020841">
    <property type="entry name" value="PKS_Beta-ketoAc_synthase_dom"/>
</dbReference>
<dbReference type="InterPro" id="IPR013968">
    <property type="entry name" value="PKS_KR"/>
</dbReference>
<dbReference type="SUPFAM" id="SSF55048">
    <property type="entry name" value="Probable ACP-binding domain of malonyl-CoA ACP transacylase"/>
    <property type="match status" value="1"/>
</dbReference>
<gene>
    <name evidence="10" type="ORF">SOCE836_035650</name>
</gene>
<feature type="region of interest" description="Disordered" evidence="6">
    <location>
        <begin position="923"/>
        <end position="950"/>
    </location>
</feature>
<evidence type="ECO:0000259" key="7">
    <source>
        <dbReference type="PROSITE" id="PS50075"/>
    </source>
</evidence>
<feature type="domain" description="Ketosynthase family 3 (KS3)" evidence="8">
    <location>
        <begin position="48"/>
        <end position="467"/>
    </location>
</feature>
<proteinExistence type="predicted"/>
<keyword evidence="1" id="KW-0596">Phosphopantetheine</keyword>
<dbReference type="Pfam" id="PF00109">
    <property type="entry name" value="ketoacyl-synt"/>
    <property type="match status" value="1"/>
</dbReference>
<dbReference type="InterPro" id="IPR020806">
    <property type="entry name" value="PKS_PP-bd"/>
</dbReference>
<dbReference type="InterPro" id="IPR016039">
    <property type="entry name" value="Thiolase-like"/>
</dbReference>
<dbReference type="GO" id="GO:0006633">
    <property type="term" value="P:fatty acid biosynthetic process"/>
    <property type="evidence" value="ECO:0007669"/>
    <property type="project" value="InterPro"/>
</dbReference>
<dbReference type="Pfam" id="PF02801">
    <property type="entry name" value="Ketoacyl-synt_C"/>
    <property type="match status" value="1"/>
</dbReference>
<evidence type="ECO:0000256" key="6">
    <source>
        <dbReference type="SAM" id="MobiDB-lite"/>
    </source>
</evidence>
<feature type="region of interest" description="N-terminal hotdog fold" evidence="5">
    <location>
        <begin position="946"/>
        <end position="1069"/>
    </location>
</feature>
<dbReference type="PANTHER" id="PTHR43775:SF37">
    <property type="entry name" value="SI:DKEY-61P9.11"/>
    <property type="match status" value="1"/>
</dbReference>
<reference evidence="10 11" key="1">
    <citation type="submission" date="2015-09" db="EMBL/GenBank/DDBJ databases">
        <title>Sorangium comparison.</title>
        <authorList>
            <person name="Zaburannyi N."/>
            <person name="Bunk B."/>
            <person name="Overmann J."/>
            <person name="Mueller R."/>
        </authorList>
    </citation>
    <scope>NUCLEOTIDE SEQUENCE [LARGE SCALE GENOMIC DNA]</scope>
    <source>
        <strain evidence="10 11">So ce836</strain>
    </source>
</reference>
<sequence length="1902" mass="200600">MSERDERGLAASGGDARGDKHLEGLLRDSLLKIRELKSRLRHLELSRSEPIAIVGLGCRFPGGGTSPGAFWQALRGGVDAIRAIPPTRWPAEAIPAEKHGARWAGLLDAVDGFDARFFGIAPREAASLDPQQRLLLEVAWEALEDAGLPAERLTGSRSGVFMGLATLDYQQRVTSLSPEDIDAYCGTGNLASTAAGRLSYVLGLQGPCVSVDTACSSSLVAVHLACQSLRGGESELALAGGVSLILSPATMCMVSETQALSPDGRCKTFDAAANGYVRAEGCGVVVLKRLSDAQRDGDRVWAVIRGSAINQDGRSTGLTAPNVLAQQALLRQALESAGVSPAEVGYVEAHGTGTSLGDPIELEALKEVLGQPRANGSICAIGSVKTNLGHLEAAAGVAGLIKAVLSLHHRVIPRHLHFRTLNPRVSLQGTPFVIPAQELAWTGGSPRFAGVSSFGASGTNAHVVLEEAPPCAPAAASGEGAAALVPLSAKTPEALSALAQAHLGFLRDAAAGGAASLEDVAYTAGVRRGHHERRMALVASSRQQLIEQLEAVARGEAPPGVARGDAGGERPTRVVFVFPGQGSQWLGMGRRLLVEAPAFRGALEACDRAVREEAGFSVLEELAAAEDRSRLGRIDVVQPVLFAIEVALAALWRGWGVEPSAVVGHSMGEVAAAHVAGALTLEDAARVVCGRSRLLRRVSGLGAMALVELPLEEAARALRGRERQVSIAVSNSPRSTVLSGEPGPLEEILVELERARVFCRRVKVDVASHSPQMDPLLAELRDLLGGLSPRAAQVPLCSTVTGSPSGGAELGAGYWARNLREPVLFSPVIERLSEGAGALFLELSPHPILVPAIEEVLRERGRRGAALASLRREQDERRCLLEAFAALYVHGAPVDWGRLHPRGGRCVSLPSYPWQRERHWLPEDRERGASGRRAQARSSPGGAAGHPLLGAPLSSSAHPGTWFWQRALSLEALPYLSEHRILGDAVLSGTAYLEMALAAAAEVHGGAALSLEHVAFERVLVLPEEGERTVQVVLAEEEPGRSSIQISSREGEAWIRHATGTVRAAPEGAGRPRSGGSPREIMARCAGLEGAATEAPRSRVMTGGEHYERLEARGLSLGASFRGVEQLWIGATEVLGRVRAPDEVSAQMGLYGLHPALLDACLQVLSGLLPGAALDAGEAYVLASVERVLVHRRPGRDVWVHGRMRPAQGAGPARIVGDLHLIDDEGQVLVEVLGLRAERLASGARAARSDGAAELLYRLEWRRKELGGEGGGGGQSRGAWLLLSDRAGTGAALSAQLERRGEATVRVVAAERYERVEPRRYRLDPSDASGYAALLADAFSEEHPCRGVVHLFGLDATAPEATSAETLVEDQRLGSLSALLLAKALVGRGFRDTPRLYLVTRGAQSAGPEAQSVRVSQAPLWGAGRAVGAEHPELGCTRVDLGEGAAEHGVEALVDELVARAREPEVALRASGRYVARLVRGPARGGGDGGGVRLRPDGSYLITGGLGGLGLSLGRWMVERGARHLVLVGRSVPTEPARAAMREMEGQGAQVLAVQADVSQRASVAGLLSELGQRLPALRGVVHAAGVAVDGTVEEETEERLFRALAPKMQGAWNLHSLLSARAGEESPALDFFVLYSSAMSVLGPPGSVNYAAADAFLDALAHHRRAQGLPATSIDWGLFSDVGAAARAGVAERLASRGMPGLTEAQALGALDLLLAQDGAQILAMQWSLRQWLETYPSAARSPLWAELQEEERERGRPSAVDAAGFRQALERESPPARLSLLEKHLAQQLGRVLRLDAARIERRAPFSGLGMDSLMSLELRNRLESSLGIKLSATLLFAYPDVASLAEHLLGRMALSGGPPEPPGGIAAGAPPGDQPPLAMDELLAAVDAELSLARRGTSR</sequence>
<dbReference type="InterPro" id="IPR050091">
    <property type="entry name" value="PKS_NRPS_Biosynth_Enz"/>
</dbReference>
<dbReference type="PROSITE" id="PS00012">
    <property type="entry name" value="PHOSPHOPANTETHEINE"/>
    <property type="match status" value="1"/>
</dbReference>
<dbReference type="CDD" id="cd00833">
    <property type="entry name" value="PKS"/>
    <property type="match status" value="1"/>
</dbReference>
<dbReference type="InterPro" id="IPR049552">
    <property type="entry name" value="PKS_DH_N"/>
</dbReference>
<organism evidence="10 11">
    <name type="scientific">Sorangium cellulosum</name>
    <name type="common">Polyangium cellulosum</name>
    <dbReference type="NCBI Taxonomy" id="56"/>
    <lineage>
        <taxon>Bacteria</taxon>
        <taxon>Pseudomonadati</taxon>
        <taxon>Myxococcota</taxon>
        <taxon>Polyangia</taxon>
        <taxon>Polyangiales</taxon>
        <taxon>Polyangiaceae</taxon>
        <taxon>Sorangium</taxon>
    </lineage>
</organism>
<dbReference type="GO" id="GO:0031177">
    <property type="term" value="F:phosphopantetheine binding"/>
    <property type="evidence" value="ECO:0007669"/>
    <property type="project" value="InterPro"/>
</dbReference>
<feature type="region of interest" description="Disordered" evidence="6">
    <location>
        <begin position="1858"/>
        <end position="1877"/>
    </location>
</feature>
<dbReference type="InterPro" id="IPR014043">
    <property type="entry name" value="Acyl_transferase_dom"/>
</dbReference>
<dbReference type="InterPro" id="IPR020807">
    <property type="entry name" value="PKS_DH"/>
</dbReference>
<dbReference type="GO" id="GO:0005737">
    <property type="term" value="C:cytoplasm"/>
    <property type="evidence" value="ECO:0007669"/>
    <property type="project" value="TreeGrafter"/>
</dbReference>
<dbReference type="InterPro" id="IPR036736">
    <property type="entry name" value="ACP-like_sf"/>
</dbReference>
<dbReference type="Pfam" id="PF00698">
    <property type="entry name" value="Acyl_transf_1"/>
    <property type="match status" value="1"/>
</dbReference>
<dbReference type="RefSeq" id="WP_237245381.1">
    <property type="nucleotide sequence ID" value="NZ_CP012672.1"/>
</dbReference>
<dbReference type="InterPro" id="IPR009081">
    <property type="entry name" value="PP-bd_ACP"/>
</dbReference>
<dbReference type="Gene3D" id="1.10.1200.10">
    <property type="entry name" value="ACP-like"/>
    <property type="match status" value="1"/>
</dbReference>
<dbReference type="Gene3D" id="3.40.47.10">
    <property type="match status" value="1"/>
</dbReference>
<dbReference type="SUPFAM" id="SSF47336">
    <property type="entry name" value="ACP-like"/>
    <property type="match status" value="1"/>
</dbReference>
<evidence type="ECO:0000259" key="9">
    <source>
        <dbReference type="PROSITE" id="PS52019"/>
    </source>
</evidence>
<dbReference type="Pfam" id="PF22621">
    <property type="entry name" value="CurL-like_PKS_C"/>
    <property type="match status" value="1"/>
</dbReference>
<dbReference type="InterPro" id="IPR014031">
    <property type="entry name" value="Ketoacyl_synth_C"/>
</dbReference>
<dbReference type="SMART" id="SM00827">
    <property type="entry name" value="PKS_AT"/>
    <property type="match status" value="1"/>
</dbReference>
<dbReference type="SMART" id="SM00823">
    <property type="entry name" value="PKS_PP"/>
    <property type="match status" value="1"/>
</dbReference>
<dbReference type="InterPro" id="IPR042104">
    <property type="entry name" value="PKS_dehydratase_sf"/>
</dbReference>
<dbReference type="InterPro" id="IPR036291">
    <property type="entry name" value="NAD(P)-bd_dom_sf"/>
</dbReference>
<evidence type="ECO:0000313" key="10">
    <source>
        <dbReference type="EMBL" id="AUX31436.1"/>
    </source>
</evidence>
<dbReference type="SMART" id="SM00822">
    <property type="entry name" value="PKS_KR"/>
    <property type="match status" value="1"/>
</dbReference>
<evidence type="ECO:0000256" key="2">
    <source>
        <dbReference type="ARBA" id="ARBA00022553"/>
    </source>
</evidence>
<dbReference type="InterPro" id="IPR001227">
    <property type="entry name" value="Ac_transferase_dom_sf"/>
</dbReference>
<keyword evidence="3" id="KW-0808">Transferase</keyword>
<dbReference type="Gene3D" id="3.40.50.720">
    <property type="entry name" value="NAD(P)-binding Rossmann-like Domain"/>
    <property type="match status" value="1"/>
</dbReference>
<dbReference type="SUPFAM" id="SSF52151">
    <property type="entry name" value="FabD/lysophospholipase-like"/>
    <property type="match status" value="1"/>
</dbReference>
<dbReference type="SMART" id="SM00826">
    <property type="entry name" value="PKS_DH"/>
    <property type="match status" value="1"/>
</dbReference>